<dbReference type="Proteomes" id="UP000743370">
    <property type="component" value="Unassembled WGS sequence"/>
</dbReference>
<gene>
    <name evidence="1" type="ORF">HKW66_Vig0156790</name>
</gene>
<reference evidence="1 2" key="1">
    <citation type="submission" date="2020-05" db="EMBL/GenBank/DDBJ databases">
        <title>Vigna angularis (adzuki bean) Var. LongXiaoDou No. 4 denovo assembly.</title>
        <authorList>
            <person name="Xiang H."/>
        </authorList>
    </citation>
    <scope>NUCLEOTIDE SEQUENCE [LARGE SCALE GENOMIC DNA]</scope>
    <source>
        <tissue evidence="1">Leaf</tissue>
    </source>
</reference>
<dbReference type="EMBL" id="JABFOF010000010">
    <property type="protein sequence ID" value="KAG2376167.1"/>
    <property type="molecule type" value="Genomic_DNA"/>
</dbReference>
<protein>
    <submittedName>
        <fullName evidence="1">Uncharacterized protein</fullName>
    </submittedName>
</protein>
<sequence>MERWEPHDEACYLSLTFSSSKLVNIYDIQSGLRYRGTSEDKEVPATELNDVAVKIVGSEVHGVPKSSSALFFGVIHLGVFRRHLASILEIQKKRGKERIYFAIKEPSFVIGSGYVGSNYVTPTCF</sequence>
<evidence type="ECO:0000313" key="1">
    <source>
        <dbReference type="EMBL" id="KAG2376167.1"/>
    </source>
</evidence>
<accession>A0A8T0JLW8</accession>
<organism evidence="1 2">
    <name type="scientific">Phaseolus angularis</name>
    <name type="common">Azuki bean</name>
    <name type="synonym">Vigna angularis</name>
    <dbReference type="NCBI Taxonomy" id="3914"/>
    <lineage>
        <taxon>Eukaryota</taxon>
        <taxon>Viridiplantae</taxon>
        <taxon>Streptophyta</taxon>
        <taxon>Embryophyta</taxon>
        <taxon>Tracheophyta</taxon>
        <taxon>Spermatophyta</taxon>
        <taxon>Magnoliopsida</taxon>
        <taxon>eudicotyledons</taxon>
        <taxon>Gunneridae</taxon>
        <taxon>Pentapetalae</taxon>
        <taxon>rosids</taxon>
        <taxon>fabids</taxon>
        <taxon>Fabales</taxon>
        <taxon>Fabaceae</taxon>
        <taxon>Papilionoideae</taxon>
        <taxon>50 kb inversion clade</taxon>
        <taxon>NPAAA clade</taxon>
        <taxon>indigoferoid/millettioid clade</taxon>
        <taxon>Phaseoleae</taxon>
        <taxon>Vigna</taxon>
    </lineage>
</organism>
<dbReference type="AlphaFoldDB" id="A0A8T0JLW8"/>
<name>A0A8T0JLW8_PHAAN</name>
<evidence type="ECO:0000313" key="2">
    <source>
        <dbReference type="Proteomes" id="UP000743370"/>
    </source>
</evidence>
<proteinExistence type="predicted"/>
<comment type="caution">
    <text evidence="1">The sequence shown here is derived from an EMBL/GenBank/DDBJ whole genome shotgun (WGS) entry which is preliminary data.</text>
</comment>